<protein>
    <submittedName>
        <fullName evidence="5">Transcriptional regulator, AraC family</fullName>
    </submittedName>
</protein>
<dbReference type="SUPFAM" id="SSF46689">
    <property type="entry name" value="Homeodomain-like"/>
    <property type="match status" value="2"/>
</dbReference>
<dbReference type="KEGG" id="tbe:Trebr_0544"/>
<sequence>MEWFDRMNDAVSYIETHLTETVRYEEAARIACCSTFHFQRMFAYIAGVPLSEYIRRRKMSLAAVELQNGRKIIDVALAYGYESPTAFNRAFKSVHGMVPSAAKKRGVSVKSFPRITFQFSIKGDTVMEYRIETKGARRIVGVSCALDKDLEKNFAQVPKMWMKASLLGTVKKLAALQNDPELPGILGVSFCTGDDEWRYYIAAATDKSAPGKFETREIPAATWAIFSGEGPSQGIQELEKRIVTEWLPDSGWEYGSAPDIEVYLTPNPKHARYEVWIPVVKKVAD</sequence>
<keyword evidence="6" id="KW-1185">Reference proteome</keyword>
<dbReference type="GO" id="GO:0003700">
    <property type="term" value="F:DNA-binding transcription factor activity"/>
    <property type="evidence" value="ECO:0007669"/>
    <property type="project" value="InterPro"/>
</dbReference>
<dbReference type="InterPro" id="IPR018060">
    <property type="entry name" value="HTH_AraC"/>
</dbReference>
<dbReference type="Proteomes" id="UP000006546">
    <property type="component" value="Chromosome"/>
</dbReference>
<organism evidence="5 6">
    <name type="scientific">Treponema brennaborense (strain DSM 12168 / CIP 105900 / DD5/3)</name>
    <dbReference type="NCBI Taxonomy" id="906968"/>
    <lineage>
        <taxon>Bacteria</taxon>
        <taxon>Pseudomonadati</taxon>
        <taxon>Spirochaetota</taxon>
        <taxon>Spirochaetia</taxon>
        <taxon>Spirochaetales</taxon>
        <taxon>Treponemataceae</taxon>
        <taxon>Treponema</taxon>
    </lineage>
</organism>
<accession>F4LPH6</accession>
<dbReference type="InterPro" id="IPR010499">
    <property type="entry name" value="AraC_E-bd"/>
</dbReference>
<dbReference type="Pfam" id="PF12833">
    <property type="entry name" value="HTH_18"/>
    <property type="match status" value="1"/>
</dbReference>
<dbReference type="SUPFAM" id="SSF55136">
    <property type="entry name" value="Probable bacterial effector-binding domain"/>
    <property type="match status" value="1"/>
</dbReference>
<dbReference type="Gene3D" id="1.10.10.60">
    <property type="entry name" value="Homeodomain-like"/>
    <property type="match status" value="2"/>
</dbReference>
<dbReference type="Pfam" id="PF06445">
    <property type="entry name" value="GyrI-like"/>
    <property type="match status" value="1"/>
</dbReference>
<reference evidence="6" key="1">
    <citation type="submission" date="2011-04" db="EMBL/GenBank/DDBJ databases">
        <title>The complete genome of Treponema brennaborense DSM 12168.</title>
        <authorList>
            <person name="Lucas S."/>
            <person name="Han J."/>
            <person name="Lapidus A."/>
            <person name="Bruce D."/>
            <person name="Goodwin L."/>
            <person name="Pitluck S."/>
            <person name="Peters L."/>
            <person name="Kyrpides N."/>
            <person name="Mavromatis K."/>
            <person name="Ivanova N."/>
            <person name="Mikhailova N."/>
            <person name="Pagani I."/>
            <person name="Teshima H."/>
            <person name="Detter J.C."/>
            <person name="Tapia R."/>
            <person name="Han C."/>
            <person name="Land M."/>
            <person name="Hauser L."/>
            <person name="Markowitz V."/>
            <person name="Cheng J.-F."/>
            <person name="Hugenholtz P."/>
            <person name="Woyke T."/>
            <person name="Wu D."/>
            <person name="Gronow S."/>
            <person name="Wellnitz S."/>
            <person name="Brambilla E."/>
            <person name="Klenk H.-P."/>
            <person name="Eisen J.A."/>
        </authorList>
    </citation>
    <scope>NUCLEOTIDE SEQUENCE [LARGE SCALE GENOMIC DNA]</scope>
    <source>
        <strain evidence="6">DSM 12168 / CIP 105900 / DD5/3</strain>
    </source>
</reference>
<feature type="domain" description="HTH araC/xylS-type" evidence="4">
    <location>
        <begin position="8"/>
        <end position="105"/>
    </location>
</feature>
<name>F4LPH6_TREBD</name>
<evidence type="ECO:0000256" key="2">
    <source>
        <dbReference type="ARBA" id="ARBA00023125"/>
    </source>
</evidence>
<keyword evidence="3" id="KW-0804">Transcription</keyword>
<dbReference type="PANTHER" id="PTHR47504">
    <property type="entry name" value="RIGHT ORIGIN-BINDING PROTEIN"/>
    <property type="match status" value="1"/>
</dbReference>
<dbReference type="Gene3D" id="3.20.80.10">
    <property type="entry name" value="Regulatory factor, effector binding domain"/>
    <property type="match status" value="1"/>
</dbReference>
<dbReference type="OrthoDB" id="9801123at2"/>
<dbReference type="InterPro" id="IPR011256">
    <property type="entry name" value="Reg_factor_effector_dom_sf"/>
</dbReference>
<dbReference type="InterPro" id="IPR050959">
    <property type="entry name" value="MarA-like"/>
</dbReference>
<evidence type="ECO:0000259" key="4">
    <source>
        <dbReference type="PROSITE" id="PS01124"/>
    </source>
</evidence>
<evidence type="ECO:0000313" key="6">
    <source>
        <dbReference type="Proteomes" id="UP000006546"/>
    </source>
</evidence>
<dbReference type="GO" id="GO:0043565">
    <property type="term" value="F:sequence-specific DNA binding"/>
    <property type="evidence" value="ECO:0007669"/>
    <property type="project" value="InterPro"/>
</dbReference>
<dbReference type="InterPro" id="IPR029442">
    <property type="entry name" value="GyrI-like"/>
</dbReference>
<dbReference type="PANTHER" id="PTHR47504:SF5">
    <property type="entry name" value="RIGHT ORIGIN-BINDING PROTEIN"/>
    <property type="match status" value="1"/>
</dbReference>
<dbReference type="SMART" id="SM00871">
    <property type="entry name" value="AraC_E_bind"/>
    <property type="match status" value="1"/>
</dbReference>
<evidence type="ECO:0000256" key="3">
    <source>
        <dbReference type="ARBA" id="ARBA00023163"/>
    </source>
</evidence>
<dbReference type="InterPro" id="IPR009057">
    <property type="entry name" value="Homeodomain-like_sf"/>
</dbReference>
<dbReference type="SMART" id="SM00342">
    <property type="entry name" value="HTH_ARAC"/>
    <property type="match status" value="1"/>
</dbReference>
<dbReference type="PROSITE" id="PS01124">
    <property type="entry name" value="HTH_ARAC_FAMILY_2"/>
    <property type="match status" value="1"/>
</dbReference>
<dbReference type="HOGENOM" id="CLU_000445_81_1_12"/>
<dbReference type="EMBL" id="CP002696">
    <property type="protein sequence ID" value="AEE15987.1"/>
    <property type="molecule type" value="Genomic_DNA"/>
</dbReference>
<evidence type="ECO:0000256" key="1">
    <source>
        <dbReference type="ARBA" id="ARBA00023015"/>
    </source>
</evidence>
<dbReference type="eggNOG" id="COG3708">
    <property type="taxonomic scope" value="Bacteria"/>
</dbReference>
<proteinExistence type="predicted"/>
<evidence type="ECO:0000313" key="5">
    <source>
        <dbReference type="EMBL" id="AEE15987.1"/>
    </source>
</evidence>
<keyword evidence="1" id="KW-0805">Transcription regulation</keyword>
<dbReference type="eggNOG" id="COG2207">
    <property type="taxonomic scope" value="Bacteria"/>
</dbReference>
<dbReference type="AlphaFoldDB" id="F4LPH6"/>
<dbReference type="STRING" id="906968.Trebr_0544"/>
<dbReference type="RefSeq" id="WP_013757706.1">
    <property type="nucleotide sequence ID" value="NC_015500.1"/>
</dbReference>
<gene>
    <name evidence="5" type="ordered locus">Trebr_0544</name>
</gene>
<keyword evidence="2" id="KW-0238">DNA-binding</keyword>